<dbReference type="PROSITE" id="PS51257">
    <property type="entry name" value="PROKAR_LIPOPROTEIN"/>
    <property type="match status" value="1"/>
</dbReference>
<dbReference type="EMBL" id="JAUSUO010000005">
    <property type="protein sequence ID" value="MDQ0343431.1"/>
    <property type="molecule type" value="Genomic_DNA"/>
</dbReference>
<evidence type="ECO:0000256" key="1">
    <source>
        <dbReference type="SAM" id="SignalP"/>
    </source>
</evidence>
<dbReference type="Gene3D" id="3.40.190.10">
    <property type="entry name" value="Periplasmic binding protein-like II"/>
    <property type="match status" value="2"/>
</dbReference>
<gene>
    <name evidence="2" type="ORF">J2S14_002246</name>
</gene>
<dbReference type="RefSeq" id="WP_244683126.1">
    <property type="nucleotide sequence ID" value="NZ_JALIRM010000015.1"/>
</dbReference>
<dbReference type="CDD" id="cd13580">
    <property type="entry name" value="PBP2_AlgQ_like_1"/>
    <property type="match status" value="1"/>
</dbReference>
<dbReference type="PANTHER" id="PTHR43649">
    <property type="entry name" value="ARABINOSE-BINDING PROTEIN-RELATED"/>
    <property type="match status" value="1"/>
</dbReference>
<feature type="chain" id="PRO_5046942809" evidence="1">
    <location>
        <begin position="21"/>
        <end position="553"/>
    </location>
</feature>
<dbReference type="InterPro" id="IPR050490">
    <property type="entry name" value="Bact_solute-bd_prot1"/>
</dbReference>
<comment type="caution">
    <text evidence="2">The sequence shown here is derived from an EMBL/GenBank/DDBJ whole genome shotgun (WGS) entry which is preliminary data.</text>
</comment>
<dbReference type="PANTHER" id="PTHR43649:SF12">
    <property type="entry name" value="DIACETYLCHITOBIOSE BINDING PROTEIN DASA"/>
    <property type="match status" value="1"/>
</dbReference>
<dbReference type="SUPFAM" id="SSF53850">
    <property type="entry name" value="Periplasmic binding protein-like II"/>
    <property type="match status" value="1"/>
</dbReference>
<name>A0ABU0D4U4_9BACI</name>
<sequence length="553" mass="62006">MKKNISLILLLLLTSVLMFGCNKQSNTKENEENTESKLVNGKFDPPVTITTGRGLNTGDVKFKNDEDIHNNVHNKWAKEALGIEIKYDWIVAGEGDQFNNKIRLSLSANEPLPDVMLIGDRQLASDLIESGLVQPIDEAIEKYATPRIKKLFEDFPQGFTTSTVDGKRYGVPRYSGGNGSDSVLWIRQDWLDKLNLKGPETLEDVEKIMDAFVHQDPDGNGKDDTIGVTLAMKYNLATWMADGSWIFGAYGDYLPKLWSKDEDGKLVYGSIQPSIKQGLAKLNEWFEKGYLDREVGILDEEKAIESFVSGKSGIAAAPPWAADWPLPDLLKNNPGAVVKAYPMPSGPDGNVGRYGEGYLTGAFLFNKDFKHLDAFFKYYDAIYGYLLGESEYFENGMHEGYDYVMKDGKPVYDKDEIPGGWVNPGKYNLLGDIPDAPFLMYDLLKQFHRGEKKPGTAYEHILVARGDLWLESAAIITDQNEHRIENLFTGPPTKTQTSKGEFLSKMQDKTFSEIVYGKAPLSDFDKFVEEWKAGGGDKMTEEVNEWYKSVSGK</sequence>
<feature type="signal peptide" evidence="1">
    <location>
        <begin position="1"/>
        <end position="20"/>
    </location>
</feature>
<evidence type="ECO:0000313" key="3">
    <source>
        <dbReference type="Proteomes" id="UP001232343"/>
    </source>
</evidence>
<evidence type="ECO:0000313" key="2">
    <source>
        <dbReference type="EMBL" id="MDQ0343431.1"/>
    </source>
</evidence>
<keyword evidence="3" id="KW-1185">Reference proteome</keyword>
<organism evidence="2 3">
    <name type="scientific">Lederbergia wuyishanensis</name>
    <dbReference type="NCBI Taxonomy" id="1347903"/>
    <lineage>
        <taxon>Bacteria</taxon>
        <taxon>Bacillati</taxon>
        <taxon>Bacillota</taxon>
        <taxon>Bacilli</taxon>
        <taxon>Bacillales</taxon>
        <taxon>Bacillaceae</taxon>
        <taxon>Lederbergia</taxon>
    </lineage>
</organism>
<dbReference type="Proteomes" id="UP001232343">
    <property type="component" value="Unassembled WGS sequence"/>
</dbReference>
<protein>
    <submittedName>
        <fullName evidence="2">Aldouronate transport system substrate-binding protein</fullName>
    </submittedName>
</protein>
<accession>A0ABU0D4U4</accession>
<proteinExistence type="predicted"/>
<keyword evidence="1" id="KW-0732">Signal</keyword>
<reference evidence="2 3" key="1">
    <citation type="submission" date="2023-07" db="EMBL/GenBank/DDBJ databases">
        <title>Genomic Encyclopedia of Type Strains, Phase IV (KMG-IV): sequencing the most valuable type-strain genomes for metagenomic binning, comparative biology and taxonomic classification.</title>
        <authorList>
            <person name="Goeker M."/>
        </authorList>
    </citation>
    <scope>NUCLEOTIDE SEQUENCE [LARGE SCALE GENOMIC DNA]</scope>
    <source>
        <strain evidence="2 3">DSM 27848</strain>
    </source>
</reference>